<organism evidence="2 3">
    <name type="scientific">Dyadobacter frigoris</name>
    <dbReference type="NCBI Taxonomy" id="2576211"/>
    <lineage>
        <taxon>Bacteria</taxon>
        <taxon>Pseudomonadati</taxon>
        <taxon>Bacteroidota</taxon>
        <taxon>Cytophagia</taxon>
        <taxon>Cytophagales</taxon>
        <taxon>Spirosomataceae</taxon>
        <taxon>Dyadobacter</taxon>
    </lineage>
</organism>
<accession>A0A4U6D1L0</accession>
<feature type="signal peptide" evidence="1">
    <location>
        <begin position="1"/>
        <end position="23"/>
    </location>
</feature>
<feature type="chain" id="PRO_5020719896" evidence="1">
    <location>
        <begin position="24"/>
        <end position="212"/>
    </location>
</feature>
<evidence type="ECO:0000313" key="2">
    <source>
        <dbReference type="EMBL" id="TKT91002.1"/>
    </source>
</evidence>
<name>A0A4U6D1L0_9BACT</name>
<dbReference type="AlphaFoldDB" id="A0A4U6D1L0"/>
<sequence>MKKILLIIFLFTLGLAPTLPARAQTAEVTQLILNIEKLDELRKILEELKKGYEILFKGYTTIRDLSKGNFKLHEAFLDGLLQVSPAVKNYARVKDIIEAQLALIKEYRQAYQRFSSGGSFSKQELTYMQDVYTKLIAKSLGDLDALTTVLTAKKLRASDDERLKAIDGIYEDMTDKLSFLRHFNSNASVLAVQRENEKNEAQTMQKIFGIEP</sequence>
<proteinExistence type="predicted"/>
<dbReference type="EMBL" id="SZVO01000008">
    <property type="protein sequence ID" value="TKT91002.1"/>
    <property type="molecule type" value="Genomic_DNA"/>
</dbReference>
<dbReference type="RefSeq" id="WP_137341545.1">
    <property type="nucleotide sequence ID" value="NZ_SZVO01000008.1"/>
</dbReference>
<gene>
    <name evidence="2" type="ORF">FDK13_18780</name>
</gene>
<dbReference type="OrthoDB" id="826958at2"/>
<reference evidence="2 3" key="1">
    <citation type="submission" date="2019-05" db="EMBL/GenBank/DDBJ databases">
        <title>Dyadobacter AR-3-8 sp. nov., isolated from arctic soil.</title>
        <authorList>
            <person name="Chaudhary D.K."/>
        </authorList>
    </citation>
    <scope>NUCLEOTIDE SEQUENCE [LARGE SCALE GENOMIC DNA]</scope>
    <source>
        <strain evidence="2 3">AR-3-8</strain>
    </source>
</reference>
<comment type="caution">
    <text evidence="2">The sequence shown here is derived from an EMBL/GenBank/DDBJ whole genome shotgun (WGS) entry which is preliminary data.</text>
</comment>
<keyword evidence="1" id="KW-0732">Signal</keyword>
<evidence type="ECO:0000256" key="1">
    <source>
        <dbReference type="SAM" id="SignalP"/>
    </source>
</evidence>
<keyword evidence="3" id="KW-1185">Reference proteome</keyword>
<dbReference type="Proteomes" id="UP000304900">
    <property type="component" value="Unassembled WGS sequence"/>
</dbReference>
<evidence type="ECO:0000313" key="3">
    <source>
        <dbReference type="Proteomes" id="UP000304900"/>
    </source>
</evidence>
<protein>
    <submittedName>
        <fullName evidence="2">TerB family tellurite resistance protein</fullName>
    </submittedName>
</protein>